<proteinExistence type="predicted"/>
<protein>
    <submittedName>
        <fullName evidence="1">Uncharacterized protein</fullName>
    </submittedName>
</protein>
<sequence length="149" mass="17244">MADRIEIKMDFSSQDIQRQLQRLKNANCRSQWRLRQPERQRLLRLRLRMKLIGYLTGPRRGFRTLLTFWPQRRVILQPLCMLVNGRNAPAPVTLTPQIEGGQRQYKRSEGALRAGGYLPNGCSLLLVPAQSWTNTGIFRGGNYSRSYLA</sequence>
<accession>A0A2X1LDP3</accession>
<evidence type="ECO:0000313" key="2">
    <source>
        <dbReference type="Proteomes" id="UP000250991"/>
    </source>
</evidence>
<gene>
    <name evidence="1" type="ORF">NCTC8009_00772</name>
</gene>
<evidence type="ECO:0000313" key="1">
    <source>
        <dbReference type="EMBL" id="SPW74359.1"/>
    </source>
</evidence>
<dbReference type="AlphaFoldDB" id="A0A2X1LDP3"/>
<dbReference type="EMBL" id="UARW01000008">
    <property type="protein sequence ID" value="SPW74359.1"/>
    <property type="molecule type" value="Genomic_DNA"/>
</dbReference>
<dbReference type="Proteomes" id="UP000250991">
    <property type="component" value="Unassembled WGS sequence"/>
</dbReference>
<name>A0A2X1LDP3_ECOLX</name>
<organism evidence="1 2">
    <name type="scientific">Escherichia coli</name>
    <dbReference type="NCBI Taxonomy" id="562"/>
    <lineage>
        <taxon>Bacteria</taxon>
        <taxon>Pseudomonadati</taxon>
        <taxon>Pseudomonadota</taxon>
        <taxon>Gammaproteobacteria</taxon>
        <taxon>Enterobacterales</taxon>
        <taxon>Enterobacteriaceae</taxon>
        <taxon>Escherichia</taxon>
    </lineage>
</organism>
<reference evidence="1 2" key="1">
    <citation type="submission" date="2018-06" db="EMBL/GenBank/DDBJ databases">
        <authorList>
            <consortium name="Pathogen Informatics"/>
            <person name="Doyle S."/>
        </authorList>
    </citation>
    <scope>NUCLEOTIDE SEQUENCE [LARGE SCALE GENOMIC DNA]</scope>
    <source>
        <strain evidence="1 2">NCTC8009</strain>
    </source>
</reference>